<gene>
    <name evidence="2" type="ORF">VPK24_15095</name>
</gene>
<dbReference type="EMBL" id="JAZAQF010000086">
    <property type="protein sequence ID" value="MFG3818968.1"/>
    <property type="molecule type" value="Genomic_DNA"/>
</dbReference>
<dbReference type="RefSeq" id="WP_393014615.1">
    <property type="nucleotide sequence ID" value="NZ_JAZAQF010000086.1"/>
</dbReference>
<name>A0ABW7CCU3_9CYAN</name>
<sequence length="71" mass="8308">MANDKKSKKSAEQVAETESAKTNDQSSEPKAKKEPQPLTTGLEDYGRWRTFYQGYQRPKNEKPFRRGRIWC</sequence>
<protein>
    <submittedName>
        <fullName evidence="2">Cyanobactin biosynthesis PatC/TenC/TruC family protein</fullName>
    </submittedName>
</protein>
<evidence type="ECO:0000313" key="2">
    <source>
        <dbReference type="EMBL" id="MFG3818968.1"/>
    </source>
</evidence>
<dbReference type="InterPro" id="IPR031035">
    <property type="entry name" value="PatC_TenC_TruC"/>
</dbReference>
<evidence type="ECO:0000313" key="3">
    <source>
        <dbReference type="Proteomes" id="UP001604335"/>
    </source>
</evidence>
<keyword evidence="3" id="KW-1185">Reference proteome</keyword>
<organism evidence="2 3">
    <name type="scientific">Limnothrix redekei LRLZ20PSL1</name>
    <dbReference type="NCBI Taxonomy" id="3112953"/>
    <lineage>
        <taxon>Bacteria</taxon>
        <taxon>Bacillati</taxon>
        <taxon>Cyanobacteriota</taxon>
        <taxon>Cyanophyceae</taxon>
        <taxon>Pseudanabaenales</taxon>
        <taxon>Pseudanabaenaceae</taxon>
        <taxon>Limnothrix</taxon>
    </lineage>
</organism>
<dbReference type="NCBIfam" id="TIGR04447">
    <property type="entry name" value="PatC_TenC_TruC"/>
    <property type="match status" value="1"/>
</dbReference>
<reference evidence="3" key="1">
    <citation type="journal article" date="2024" name="Algal Res.">
        <title>Biochemical, toxicological and genomic investigation of a high-biomass producing Limnothrix strain isolated from Italian shallow drinking water reservoir.</title>
        <authorList>
            <person name="Simonazzi M."/>
            <person name="Shishido T.K."/>
            <person name="Delbaje E."/>
            <person name="Wahlsten M."/>
            <person name="Fewer D.P."/>
            <person name="Sivonen K."/>
            <person name="Pezzolesi L."/>
            <person name="Pistocchi R."/>
        </authorList>
    </citation>
    <scope>NUCLEOTIDE SEQUENCE [LARGE SCALE GENOMIC DNA]</scope>
    <source>
        <strain evidence="3">LRLZ20PSL1</strain>
    </source>
</reference>
<accession>A0ABW7CCU3</accession>
<feature type="region of interest" description="Disordered" evidence="1">
    <location>
        <begin position="1"/>
        <end position="45"/>
    </location>
</feature>
<evidence type="ECO:0000256" key="1">
    <source>
        <dbReference type="SAM" id="MobiDB-lite"/>
    </source>
</evidence>
<dbReference type="Proteomes" id="UP001604335">
    <property type="component" value="Unassembled WGS sequence"/>
</dbReference>
<comment type="caution">
    <text evidence="2">The sequence shown here is derived from an EMBL/GenBank/DDBJ whole genome shotgun (WGS) entry which is preliminary data.</text>
</comment>
<proteinExistence type="predicted"/>